<evidence type="ECO:0000259" key="6">
    <source>
        <dbReference type="PROSITE" id="PS50157"/>
    </source>
</evidence>
<dbReference type="PROSITE" id="PS00028">
    <property type="entry name" value="ZINC_FINGER_C2H2_1"/>
    <property type="match status" value="1"/>
</dbReference>
<name>A0AAW0VDZ8_CANAR</name>
<dbReference type="Gene3D" id="3.30.160.60">
    <property type="entry name" value="Classic Zinc Finger"/>
    <property type="match status" value="1"/>
</dbReference>
<feature type="compositionally biased region" description="Low complexity" evidence="5">
    <location>
        <begin position="248"/>
        <end position="260"/>
    </location>
</feature>
<keyword evidence="8" id="KW-1185">Reference proteome</keyword>
<evidence type="ECO:0000313" key="8">
    <source>
        <dbReference type="Proteomes" id="UP000230249"/>
    </source>
</evidence>
<dbReference type="SMART" id="SM00355">
    <property type="entry name" value="ZnF_C2H2"/>
    <property type="match status" value="2"/>
</dbReference>
<dbReference type="EMBL" id="PEKT03000003">
    <property type="protein sequence ID" value="KAK8440255.1"/>
    <property type="molecule type" value="Genomic_DNA"/>
</dbReference>
<comment type="caution">
    <text evidence="7">The sequence shown here is derived from an EMBL/GenBank/DDBJ whole genome shotgun (WGS) entry which is preliminary data.</text>
</comment>
<keyword evidence="1" id="KW-0479">Metal-binding</keyword>
<reference evidence="7 8" key="2">
    <citation type="journal article" date="2018" name="Nat. Commun.">
        <title>Genomic insights into multidrug-resistance, mating and virulence in Candida auris and related emerging species.</title>
        <authorList>
            <person name="Munoz J.F."/>
            <person name="Gade L."/>
            <person name="Chow N.A."/>
            <person name="Loparev V.N."/>
            <person name="Juieng P."/>
            <person name="Berkow E.L."/>
            <person name="Farrer R.A."/>
            <person name="Litvintseva A.P."/>
            <person name="Cuomo C.A."/>
        </authorList>
    </citation>
    <scope>GENOME REANNOTATION</scope>
    <source>
        <strain evidence="7 8">B8441</strain>
    </source>
</reference>
<evidence type="ECO:0000256" key="1">
    <source>
        <dbReference type="ARBA" id="ARBA00022723"/>
    </source>
</evidence>
<gene>
    <name evidence="7" type="ORF">B9J08_03354</name>
</gene>
<dbReference type="InterPro" id="IPR036236">
    <property type="entry name" value="Znf_C2H2_sf"/>
</dbReference>
<feature type="region of interest" description="Disordered" evidence="5">
    <location>
        <begin position="170"/>
        <end position="231"/>
    </location>
</feature>
<evidence type="ECO:0000256" key="5">
    <source>
        <dbReference type="SAM" id="MobiDB-lite"/>
    </source>
</evidence>
<evidence type="ECO:0000313" key="7">
    <source>
        <dbReference type="EMBL" id="KAK8440255.1"/>
    </source>
</evidence>
<feature type="domain" description="C2H2-type" evidence="6">
    <location>
        <begin position="281"/>
        <end position="310"/>
    </location>
</feature>
<protein>
    <recommendedName>
        <fullName evidence="6">C2H2-type domain-containing protein</fullName>
    </recommendedName>
</protein>
<dbReference type="GO" id="GO:0008270">
    <property type="term" value="F:zinc ion binding"/>
    <property type="evidence" value="ECO:0007669"/>
    <property type="project" value="UniProtKB-KW"/>
</dbReference>
<feature type="region of interest" description="Disordered" evidence="5">
    <location>
        <begin position="394"/>
        <end position="420"/>
    </location>
</feature>
<feature type="region of interest" description="Disordered" evidence="5">
    <location>
        <begin position="244"/>
        <end position="275"/>
    </location>
</feature>
<reference evidence="7 8" key="1">
    <citation type="journal article" date="2017" name="Clin. Infect. Dis.">
        <title>Simultaneous emergence of multidrug-resistant Candida auris on 3 continents confirmed by whole-genome sequencing and epidemiological analyses.</title>
        <authorList>
            <person name="Lockhart S.R."/>
            <person name="Etienne K.A."/>
            <person name="Vallabhaneni S."/>
            <person name="Farooqi J."/>
            <person name="Chowdhary A."/>
            <person name="Govender N.P."/>
            <person name="Colombo A.L."/>
            <person name="Calvo B."/>
            <person name="Cuomo C.A."/>
            <person name="Desjardins C.A."/>
            <person name="Berkow E.L."/>
            <person name="Castanheira M."/>
            <person name="Magobo R.E."/>
            <person name="Jabeen K."/>
            <person name="Asghar R.J."/>
            <person name="Meis J.F."/>
            <person name="Jackson B."/>
            <person name="Chiller T."/>
            <person name="Litvintseva A.P."/>
        </authorList>
    </citation>
    <scope>NUCLEOTIDE SEQUENCE [LARGE SCALE GENOMIC DNA]</scope>
    <source>
        <strain evidence="7 8">B8441</strain>
    </source>
</reference>
<dbReference type="PANTHER" id="PTHR23235:SF120">
    <property type="entry name" value="KRUPPEL-LIKE FACTOR 15"/>
    <property type="match status" value="1"/>
</dbReference>
<dbReference type="InterPro" id="IPR013087">
    <property type="entry name" value="Znf_C2H2_type"/>
</dbReference>
<dbReference type="Proteomes" id="UP000230249">
    <property type="component" value="Unassembled WGS sequence"/>
</dbReference>
<dbReference type="PROSITE" id="PS50157">
    <property type="entry name" value="ZINC_FINGER_C2H2_2"/>
    <property type="match status" value="1"/>
</dbReference>
<keyword evidence="3" id="KW-0862">Zinc</keyword>
<feature type="compositionally biased region" description="Polar residues" evidence="5">
    <location>
        <begin position="198"/>
        <end position="224"/>
    </location>
</feature>
<evidence type="ECO:0000256" key="2">
    <source>
        <dbReference type="ARBA" id="ARBA00022771"/>
    </source>
</evidence>
<dbReference type="GO" id="GO:0000981">
    <property type="term" value="F:DNA-binding transcription factor activity, RNA polymerase II-specific"/>
    <property type="evidence" value="ECO:0007669"/>
    <property type="project" value="TreeGrafter"/>
</dbReference>
<dbReference type="PANTHER" id="PTHR23235">
    <property type="entry name" value="KRUEPPEL-LIKE TRANSCRIPTION FACTOR"/>
    <property type="match status" value="1"/>
</dbReference>
<proteinExistence type="predicted"/>
<accession>A0AAW0VDZ8</accession>
<dbReference type="AlphaFoldDB" id="A0AAW0VDZ8"/>
<sequence>MSSPNNDPRRDDLKSSYASPLPYSQKGMSLHPPTGQVSSSTATAYFNTAPTSYYSQSYNNMYSLGSKYSMPNFHSTPDPFTAIYPYSSAAATQPISLQQPLQSHLQQPLQQSSSLQQPSLQQPMAQSQHGLQQTIPSSLSMPMSLNQQYPTTSSLASQYQQYQFQQPQATTSTFQSLPSQIAPPLQPAAQHAAQPLSRSASALPQTTSSNHSNVLPNGNHSEPNLSHPPDDSFVYFKDPLFRSKSQTKPKYNSKSVVPKSSKVKKGGKKDGPDVKDASKPFACSYQDCEWSFARQSDLRRHEKSHNEPMFHCPYWRTDPTCHRNGGSFNRLDVLKRHLRLVHYVKDKEHMYPGSDPGWCRSCQKMFQSSKHFVEHCVECANSISVADWRLDKSKTENSENLPLSDEKKGENNKNGNQPNK</sequence>
<evidence type="ECO:0000256" key="3">
    <source>
        <dbReference type="ARBA" id="ARBA00022833"/>
    </source>
</evidence>
<dbReference type="SUPFAM" id="SSF57667">
    <property type="entry name" value="beta-beta-alpha zinc fingers"/>
    <property type="match status" value="1"/>
</dbReference>
<evidence type="ECO:0000256" key="4">
    <source>
        <dbReference type="PROSITE-ProRule" id="PRU00042"/>
    </source>
</evidence>
<dbReference type="GO" id="GO:0000978">
    <property type="term" value="F:RNA polymerase II cis-regulatory region sequence-specific DNA binding"/>
    <property type="evidence" value="ECO:0007669"/>
    <property type="project" value="TreeGrafter"/>
</dbReference>
<keyword evidence="2 4" id="KW-0863">Zinc-finger</keyword>
<organism evidence="7 8">
    <name type="scientific">Candidozyma auris</name>
    <name type="common">Yeast</name>
    <name type="synonym">Candida auris</name>
    <dbReference type="NCBI Taxonomy" id="498019"/>
    <lineage>
        <taxon>Eukaryota</taxon>
        <taxon>Fungi</taxon>
        <taxon>Dikarya</taxon>
        <taxon>Ascomycota</taxon>
        <taxon>Saccharomycotina</taxon>
        <taxon>Pichiomycetes</taxon>
        <taxon>Metschnikowiaceae</taxon>
        <taxon>Candidozyma</taxon>
    </lineage>
</organism>
<feature type="region of interest" description="Disordered" evidence="5">
    <location>
        <begin position="1"/>
        <end position="40"/>
    </location>
</feature>
<feature type="compositionally biased region" description="Low complexity" evidence="5">
    <location>
        <begin position="99"/>
        <end position="128"/>
    </location>
</feature>
<feature type="compositionally biased region" description="Low complexity" evidence="5">
    <location>
        <begin position="170"/>
        <end position="197"/>
    </location>
</feature>
<feature type="region of interest" description="Disordered" evidence="5">
    <location>
        <begin position="99"/>
        <end position="133"/>
    </location>
</feature>